<name>A0A2W5C1G5_9BACT</name>
<evidence type="ECO:0000313" key="3">
    <source>
        <dbReference type="EMBL" id="PZO87818.1"/>
    </source>
</evidence>
<dbReference type="Gene3D" id="2.160.20.10">
    <property type="entry name" value="Single-stranded right-handed beta-helix, Pectin lyase-like"/>
    <property type="match status" value="1"/>
</dbReference>
<feature type="chain" id="PRO_5016175247" description="Filamentous haemagglutinin FhaB/tRNA nuclease CdiA-like TPS domain-containing protein" evidence="1">
    <location>
        <begin position="41"/>
        <end position="207"/>
    </location>
</feature>
<reference evidence="3 4" key="1">
    <citation type="submission" date="2017-08" db="EMBL/GenBank/DDBJ databases">
        <title>Infants hospitalized years apart are colonized by the same room-sourced microbial strains.</title>
        <authorList>
            <person name="Brooks B."/>
            <person name="Olm M.R."/>
            <person name="Firek B.A."/>
            <person name="Baker R."/>
            <person name="Thomas B.C."/>
            <person name="Morowitz M.J."/>
            <person name="Banfield J.F."/>
        </authorList>
    </citation>
    <scope>NUCLEOTIDE SEQUENCE [LARGE SCALE GENOMIC DNA]</scope>
    <source>
        <strain evidence="3">S2_018_000_R2_104</strain>
    </source>
</reference>
<evidence type="ECO:0000259" key="2">
    <source>
        <dbReference type="SMART" id="SM00912"/>
    </source>
</evidence>
<gene>
    <name evidence="3" type="ORF">DI626_03170</name>
</gene>
<evidence type="ECO:0000313" key="4">
    <source>
        <dbReference type="Proteomes" id="UP000249557"/>
    </source>
</evidence>
<accession>A0A2W5C1G5</accession>
<dbReference type="InterPro" id="IPR011050">
    <property type="entry name" value="Pectin_lyase_fold/virulence"/>
</dbReference>
<dbReference type="Proteomes" id="UP000249557">
    <property type="component" value="Unassembled WGS sequence"/>
</dbReference>
<evidence type="ECO:0000256" key="1">
    <source>
        <dbReference type="SAM" id="SignalP"/>
    </source>
</evidence>
<feature type="domain" description="Filamentous haemagglutinin FhaB/tRNA nuclease CdiA-like TPS" evidence="2">
    <location>
        <begin position="50"/>
        <end position="152"/>
    </location>
</feature>
<proteinExistence type="predicted"/>
<dbReference type="InterPro" id="IPR008638">
    <property type="entry name" value="FhaB/CdiA-like_TPS"/>
</dbReference>
<protein>
    <recommendedName>
        <fullName evidence="2">Filamentous haemagglutinin FhaB/tRNA nuclease CdiA-like TPS domain-containing protein</fullName>
    </recommendedName>
</protein>
<feature type="signal peptide" evidence="1">
    <location>
        <begin position="1"/>
        <end position="40"/>
    </location>
</feature>
<keyword evidence="1" id="KW-0732">Signal</keyword>
<dbReference type="InterPro" id="IPR012334">
    <property type="entry name" value="Pectin_lyas_fold"/>
</dbReference>
<comment type="caution">
    <text evidence="3">The sequence shown here is derived from an EMBL/GenBank/DDBJ whole genome shotgun (WGS) entry which is preliminary data.</text>
</comment>
<sequence>MNTQRRQPSSILAKSRMRSYLFSTALTAAGLIAMSSAASAQNWTDHVAEQPGGISIDTSVPNTTNIQQHLDMVKVRGNGDINAGWTVNLNQPGSSSKYVLYDTKEDPTKILGNLNANGRVYIFDSNGVIFGAGSQVNVGSIVASTGNISDQKMTTWSIGVDRFVDPFWLNNSHLSDKLGWDLPYTHTNTFTRPLIFENETGIKSKPA</sequence>
<feature type="non-terminal residue" evidence="3">
    <location>
        <position position="207"/>
    </location>
</feature>
<dbReference type="AlphaFoldDB" id="A0A2W5C1G5"/>
<organism evidence="3 4">
    <name type="scientific">Micavibrio aeruginosavorus</name>
    <dbReference type="NCBI Taxonomy" id="349221"/>
    <lineage>
        <taxon>Bacteria</taxon>
        <taxon>Pseudomonadati</taxon>
        <taxon>Bdellovibrionota</taxon>
        <taxon>Bdellovibrionia</taxon>
        <taxon>Bdellovibrionales</taxon>
        <taxon>Pseudobdellovibrionaceae</taxon>
        <taxon>Micavibrio</taxon>
    </lineage>
</organism>
<dbReference type="EMBL" id="QFNK01000040">
    <property type="protein sequence ID" value="PZO87818.1"/>
    <property type="molecule type" value="Genomic_DNA"/>
</dbReference>
<dbReference type="NCBIfam" id="TIGR01901">
    <property type="entry name" value="adhes_NPXG"/>
    <property type="match status" value="1"/>
</dbReference>
<dbReference type="SUPFAM" id="SSF51126">
    <property type="entry name" value="Pectin lyase-like"/>
    <property type="match status" value="1"/>
</dbReference>
<dbReference type="Pfam" id="PF05860">
    <property type="entry name" value="TPS"/>
    <property type="match status" value="1"/>
</dbReference>
<dbReference type="SMART" id="SM00912">
    <property type="entry name" value="Haemagg_act"/>
    <property type="match status" value="1"/>
</dbReference>